<evidence type="ECO:0000313" key="3">
    <source>
        <dbReference type="Proteomes" id="UP000663444"/>
    </source>
</evidence>
<dbReference type="KEGG" id="ares:IWH25_14550"/>
<organism evidence="2 3">
    <name type="scientific">Azospira restricta</name>
    <dbReference type="NCBI Taxonomy" id="404405"/>
    <lineage>
        <taxon>Bacteria</taxon>
        <taxon>Pseudomonadati</taxon>
        <taxon>Pseudomonadota</taxon>
        <taxon>Betaproteobacteria</taxon>
        <taxon>Rhodocyclales</taxon>
        <taxon>Rhodocyclaceae</taxon>
        <taxon>Azospira</taxon>
    </lineage>
</organism>
<evidence type="ECO:0000313" key="2">
    <source>
        <dbReference type="EMBL" id="QRJ62964.1"/>
    </source>
</evidence>
<keyword evidence="3" id="KW-1185">Reference proteome</keyword>
<evidence type="ECO:0000256" key="1">
    <source>
        <dbReference type="SAM" id="MobiDB-lite"/>
    </source>
</evidence>
<accession>A0A974SN66</accession>
<protein>
    <submittedName>
        <fullName evidence="2">Uncharacterized protein</fullName>
    </submittedName>
</protein>
<proteinExistence type="predicted"/>
<dbReference type="AlphaFoldDB" id="A0A974SN66"/>
<sequence>MDQGGNKQRGKGERRSHDDRRTDGDRRLIDVGSPERRAGETDRRHVDKGPPERRLHKDRRDAEQGPPPGWKDRRRTPERRTPEVAEIPFEQWVRQRASYAPVADVPGTTDEPDDEAVPQKGTVVAK</sequence>
<reference evidence="2" key="1">
    <citation type="submission" date="2020-11" db="EMBL/GenBank/DDBJ databases">
        <title>Azospira restricta DSM 18626 genome sequence.</title>
        <authorList>
            <person name="Moe W.M."/>
        </authorList>
    </citation>
    <scope>NUCLEOTIDE SEQUENCE</scope>
    <source>
        <strain evidence="2">DSM 18626</strain>
    </source>
</reference>
<dbReference type="Proteomes" id="UP000663444">
    <property type="component" value="Chromosome"/>
</dbReference>
<name>A0A974SN66_9RHOO</name>
<dbReference type="RefSeq" id="WP_203386490.1">
    <property type="nucleotide sequence ID" value="NZ_CP064781.1"/>
</dbReference>
<dbReference type="EMBL" id="CP064781">
    <property type="protein sequence ID" value="QRJ62964.1"/>
    <property type="molecule type" value="Genomic_DNA"/>
</dbReference>
<feature type="region of interest" description="Disordered" evidence="1">
    <location>
        <begin position="100"/>
        <end position="126"/>
    </location>
</feature>
<feature type="region of interest" description="Disordered" evidence="1">
    <location>
        <begin position="1"/>
        <end position="85"/>
    </location>
</feature>
<gene>
    <name evidence="2" type="ORF">IWH25_14550</name>
</gene>
<feature type="compositionally biased region" description="Basic and acidic residues" evidence="1">
    <location>
        <begin position="10"/>
        <end position="63"/>
    </location>
</feature>